<evidence type="ECO:0000256" key="2">
    <source>
        <dbReference type="ARBA" id="ARBA00006275"/>
    </source>
</evidence>
<sequence length="504" mass="55931">MKKHIFSKPIFAGVFSVTLVFSACTDLKNNELDSTVVESTGGVLTVNPTTTLAGIYSSDMGAFTDQANIYSLFEHTSDELIPPTRGTDWGDNGVWRQLYQHTWDPTHSYILNTWNQIHNRIFKCTQILGSSPSADEATHAKFLRGFFMWYAMDLFGQVPYREVTEGSDVNPKVLSRSEAFDHIVQDLTEAIAGLPTTGPVATNSKGTRAAANAMLARLFLNKAVYKAENAAGPYTFDKADMDKVVQYCDAVTADGYSLETEYFKNFSTSASKEIIFTSAAGTPENRYRMTLHYDNHPDGWNGFATLADFYGTFDPADKRRGSYPTPDGTEFSGIARGFLVGQQYNDKNEQVINSRNKKPLAFTPEVPLLGAATEQGIRVIKYHPADKGQYILLRYADVFLMKAEAIMRGGTGDKTALELVNQLRTLRGAPALGAVTEADMLAERGRELYWEGIRRVDLVRFGSFGKTWQDKDNTEDYRVLFPVPQQAVDSNPNLTQNPGYGGAK</sequence>
<dbReference type="PROSITE" id="PS51257">
    <property type="entry name" value="PROKAR_LIPOPROTEIN"/>
    <property type="match status" value="1"/>
</dbReference>
<dbReference type="SUPFAM" id="SSF48452">
    <property type="entry name" value="TPR-like"/>
    <property type="match status" value="1"/>
</dbReference>
<accession>A0A385STI5</accession>
<evidence type="ECO:0000256" key="3">
    <source>
        <dbReference type="ARBA" id="ARBA00022729"/>
    </source>
</evidence>
<protein>
    <submittedName>
        <fullName evidence="8">RagB/SusD family nutrient uptake outer membrane protein</fullName>
    </submittedName>
</protein>
<dbReference type="CDD" id="cd08977">
    <property type="entry name" value="SusD"/>
    <property type="match status" value="1"/>
</dbReference>
<name>A0A385STI5_9BACT</name>
<dbReference type="OrthoDB" id="9783641at2"/>
<evidence type="ECO:0000256" key="5">
    <source>
        <dbReference type="ARBA" id="ARBA00023237"/>
    </source>
</evidence>
<keyword evidence="4" id="KW-0472">Membrane</keyword>
<dbReference type="EMBL" id="CP032382">
    <property type="protein sequence ID" value="AYB33846.1"/>
    <property type="molecule type" value="Genomic_DNA"/>
</dbReference>
<dbReference type="InterPro" id="IPR033985">
    <property type="entry name" value="SusD-like_N"/>
</dbReference>
<keyword evidence="5" id="KW-0998">Cell outer membrane</keyword>
<evidence type="ECO:0000256" key="4">
    <source>
        <dbReference type="ARBA" id="ARBA00023136"/>
    </source>
</evidence>
<comment type="subcellular location">
    <subcellularLocation>
        <location evidence="1">Cell outer membrane</location>
    </subcellularLocation>
</comment>
<feature type="domain" description="RagB/SusD" evidence="6">
    <location>
        <begin position="385"/>
        <end position="500"/>
    </location>
</feature>
<evidence type="ECO:0000259" key="7">
    <source>
        <dbReference type="Pfam" id="PF14322"/>
    </source>
</evidence>
<organism evidence="8 9">
    <name type="scientific">Chryseolinea soli</name>
    <dbReference type="NCBI Taxonomy" id="2321403"/>
    <lineage>
        <taxon>Bacteria</taxon>
        <taxon>Pseudomonadati</taxon>
        <taxon>Bacteroidota</taxon>
        <taxon>Cytophagia</taxon>
        <taxon>Cytophagales</taxon>
        <taxon>Fulvivirgaceae</taxon>
        <taxon>Chryseolinea</taxon>
    </lineage>
</organism>
<evidence type="ECO:0000256" key="1">
    <source>
        <dbReference type="ARBA" id="ARBA00004442"/>
    </source>
</evidence>
<keyword evidence="3" id="KW-0732">Signal</keyword>
<dbReference type="Proteomes" id="UP000266183">
    <property type="component" value="Chromosome"/>
</dbReference>
<keyword evidence="9" id="KW-1185">Reference proteome</keyword>
<feature type="domain" description="SusD-like N-terminal" evidence="7">
    <location>
        <begin position="90"/>
        <end position="220"/>
    </location>
</feature>
<evidence type="ECO:0000259" key="6">
    <source>
        <dbReference type="Pfam" id="PF07980"/>
    </source>
</evidence>
<evidence type="ECO:0000313" key="8">
    <source>
        <dbReference type="EMBL" id="AYB33846.1"/>
    </source>
</evidence>
<dbReference type="AlphaFoldDB" id="A0A385STI5"/>
<dbReference type="Pfam" id="PF07980">
    <property type="entry name" value="SusD_RagB"/>
    <property type="match status" value="1"/>
</dbReference>
<proteinExistence type="inferred from homology"/>
<reference evidence="9" key="1">
    <citation type="submission" date="2018-09" db="EMBL/GenBank/DDBJ databases">
        <title>Chryseolinea sp. KIS68-18 isolated from soil.</title>
        <authorList>
            <person name="Weon H.-Y."/>
            <person name="Kwon S.-W."/>
            <person name="Lee S.A."/>
        </authorList>
    </citation>
    <scope>NUCLEOTIDE SEQUENCE [LARGE SCALE GENOMIC DNA]</scope>
    <source>
        <strain evidence="9">KIS68-18</strain>
    </source>
</reference>
<dbReference type="RefSeq" id="WP_119757073.1">
    <property type="nucleotide sequence ID" value="NZ_CP032382.1"/>
</dbReference>
<dbReference type="InterPro" id="IPR012944">
    <property type="entry name" value="SusD_RagB_dom"/>
</dbReference>
<dbReference type="Gene3D" id="1.25.40.390">
    <property type="match status" value="1"/>
</dbReference>
<dbReference type="GO" id="GO:0009279">
    <property type="term" value="C:cell outer membrane"/>
    <property type="evidence" value="ECO:0007669"/>
    <property type="project" value="UniProtKB-SubCell"/>
</dbReference>
<evidence type="ECO:0000313" key="9">
    <source>
        <dbReference type="Proteomes" id="UP000266183"/>
    </source>
</evidence>
<dbReference type="KEGG" id="chk:D4L85_26150"/>
<dbReference type="InterPro" id="IPR011990">
    <property type="entry name" value="TPR-like_helical_dom_sf"/>
</dbReference>
<comment type="similarity">
    <text evidence="2">Belongs to the SusD family.</text>
</comment>
<gene>
    <name evidence="8" type="ORF">D4L85_26150</name>
</gene>
<dbReference type="Pfam" id="PF14322">
    <property type="entry name" value="SusD-like_3"/>
    <property type="match status" value="1"/>
</dbReference>